<dbReference type="EMBL" id="JACHXX010000011">
    <property type="protein sequence ID" value="MBB3165658.1"/>
    <property type="molecule type" value="Genomic_DNA"/>
</dbReference>
<accession>A0ABR6GHA0</accession>
<proteinExistence type="predicted"/>
<dbReference type="Proteomes" id="UP000542811">
    <property type="component" value="Unassembled WGS sequence"/>
</dbReference>
<comment type="caution">
    <text evidence="1">The sequence shown here is derived from an EMBL/GenBank/DDBJ whole genome shotgun (WGS) entry which is preliminary data.</text>
</comment>
<gene>
    <name evidence="1" type="ORF">FHS25_006168</name>
</gene>
<evidence type="ECO:0000313" key="1">
    <source>
        <dbReference type="EMBL" id="MBB3165658.1"/>
    </source>
</evidence>
<evidence type="ECO:0000313" key="2">
    <source>
        <dbReference type="Proteomes" id="UP000542811"/>
    </source>
</evidence>
<reference evidence="1 2" key="1">
    <citation type="submission" date="2020-08" db="EMBL/GenBank/DDBJ databases">
        <title>Genomic Encyclopedia of Type Strains, Phase III (KMG-III): the genomes of soil and plant-associated and newly described type strains.</title>
        <authorList>
            <person name="Whitman W."/>
        </authorList>
    </citation>
    <scope>NUCLEOTIDE SEQUENCE [LARGE SCALE GENOMIC DNA]</scope>
    <source>
        <strain evidence="1 2">CECT 8280</strain>
    </source>
</reference>
<keyword evidence="2" id="KW-1185">Reference proteome</keyword>
<sequence>MTMGTACVDLAALIELNRLVSGGAKAALF</sequence>
<organism evidence="1 2">
    <name type="scientific">Rhizobium laguerreae</name>
    <dbReference type="NCBI Taxonomy" id="1076926"/>
    <lineage>
        <taxon>Bacteria</taxon>
        <taxon>Pseudomonadati</taxon>
        <taxon>Pseudomonadota</taxon>
        <taxon>Alphaproteobacteria</taxon>
        <taxon>Hyphomicrobiales</taxon>
        <taxon>Rhizobiaceae</taxon>
        <taxon>Rhizobium/Agrobacterium group</taxon>
        <taxon>Rhizobium</taxon>
    </lineage>
</organism>
<name>A0ABR6GHA0_9HYPH</name>
<protein>
    <submittedName>
        <fullName evidence="1">Uncharacterized protein</fullName>
    </submittedName>
</protein>